<keyword evidence="3" id="KW-1185">Reference proteome</keyword>
<dbReference type="Proteomes" id="UP000320876">
    <property type="component" value="Unassembled WGS sequence"/>
</dbReference>
<dbReference type="AlphaFoldDB" id="A0A542DPI3"/>
<evidence type="ECO:0000313" key="2">
    <source>
        <dbReference type="EMBL" id="TQJ05012.1"/>
    </source>
</evidence>
<organism evidence="2 3">
    <name type="scientific">Amycolatopsis cihanbeyliensis</name>
    <dbReference type="NCBI Taxonomy" id="1128664"/>
    <lineage>
        <taxon>Bacteria</taxon>
        <taxon>Bacillati</taxon>
        <taxon>Actinomycetota</taxon>
        <taxon>Actinomycetes</taxon>
        <taxon>Pseudonocardiales</taxon>
        <taxon>Pseudonocardiaceae</taxon>
        <taxon>Amycolatopsis</taxon>
    </lineage>
</organism>
<evidence type="ECO:0000313" key="3">
    <source>
        <dbReference type="Proteomes" id="UP000320876"/>
    </source>
</evidence>
<dbReference type="OrthoDB" id="5145129at2"/>
<feature type="domain" description="Cupin type-2" evidence="1">
    <location>
        <begin position="41"/>
        <end position="102"/>
    </location>
</feature>
<dbReference type="InterPro" id="IPR013096">
    <property type="entry name" value="Cupin_2"/>
</dbReference>
<dbReference type="InterPro" id="IPR011051">
    <property type="entry name" value="RmlC_Cupin_sf"/>
</dbReference>
<gene>
    <name evidence="2" type="ORF">FB471_4830</name>
</gene>
<protein>
    <submittedName>
        <fullName evidence="2">Cupin domain</fullName>
    </submittedName>
</protein>
<sequence>MTLARWAEAPRFDNAGFVFRSQAVPSRGSAELAVWALEAIPGARSERHTVDREEVFVLHEGGLVAEVGAAVHELAPGDALIVPPETPLCLHNPGERSARLTVCTSSGMRGTVHGRTIDPPWAR</sequence>
<dbReference type="RefSeq" id="WP_142000608.1">
    <property type="nucleotide sequence ID" value="NZ_VFML01000001.1"/>
</dbReference>
<evidence type="ECO:0000259" key="1">
    <source>
        <dbReference type="Pfam" id="PF07883"/>
    </source>
</evidence>
<reference evidence="2 3" key="1">
    <citation type="submission" date="2019-06" db="EMBL/GenBank/DDBJ databases">
        <title>Sequencing the genomes of 1000 actinobacteria strains.</title>
        <authorList>
            <person name="Klenk H.-P."/>
        </authorList>
    </citation>
    <scope>NUCLEOTIDE SEQUENCE [LARGE SCALE GENOMIC DNA]</scope>
    <source>
        <strain evidence="2 3">DSM 45679</strain>
    </source>
</reference>
<comment type="caution">
    <text evidence="2">The sequence shown here is derived from an EMBL/GenBank/DDBJ whole genome shotgun (WGS) entry which is preliminary data.</text>
</comment>
<dbReference type="Gene3D" id="2.60.120.10">
    <property type="entry name" value="Jelly Rolls"/>
    <property type="match status" value="1"/>
</dbReference>
<dbReference type="SUPFAM" id="SSF51182">
    <property type="entry name" value="RmlC-like cupins"/>
    <property type="match status" value="1"/>
</dbReference>
<accession>A0A542DPI3</accession>
<proteinExistence type="predicted"/>
<dbReference type="EMBL" id="VFML01000001">
    <property type="protein sequence ID" value="TQJ05012.1"/>
    <property type="molecule type" value="Genomic_DNA"/>
</dbReference>
<dbReference type="InterPro" id="IPR014710">
    <property type="entry name" value="RmlC-like_jellyroll"/>
</dbReference>
<name>A0A542DPI3_AMYCI</name>
<dbReference type="Pfam" id="PF07883">
    <property type="entry name" value="Cupin_2"/>
    <property type="match status" value="1"/>
</dbReference>